<feature type="short sequence motif" description="DGA/G" evidence="4">
    <location>
        <begin position="293"/>
        <end position="295"/>
    </location>
</feature>
<dbReference type="GO" id="GO:0016020">
    <property type="term" value="C:membrane"/>
    <property type="evidence" value="ECO:0007669"/>
    <property type="project" value="TreeGrafter"/>
</dbReference>
<keyword evidence="7" id="KW-1185">Reference proteome</keyword>
<dbReference type="InterPro" id="IPR045217">
    <property type="entry name" value="PNPLA8-like"/>
</dbReference>
<dbReference type="EMBL" id="CAJPIZ010018222">
    <property type="protein sequence ID" value="CAG2116450.1"/>
    <property type="molecule type" value="Genomic_DNA"/>
</dbReference>
<organism evidence="6">
    <name type="scientific">Medioppia subpectinata</name>
    <dbReference type="NCBI Taxonomy" id="1979941"/>
    <lineage>
        <taxon>Eukaryota</taxon>
        <taxon>Metazoa</taxon>
        <taxon>Ecdysozoa</taxon>
        <taxon>Arthropoda</taxon>
        <taxon>Chelicerata</taxon>
        <taxon>Arachnida</taxon>
        <taxon>Acari</taxon>
        <taxon>Acariformes</taxon>
        <taxon>Sarcoptiformes</taxon>
        <taxon>Oribatida</taxon>
        <taxon>Brachypylina</taxon>
        <taxon>Oppioidea</taxon>
        <taxon>Oppiidae</taxon>
        <taxon>Medioppia</taxon>
    </lineage>
</organism>
<dbReference type="Gene3D" id="3.40.1090.10">
    <property type="entry name" value="Cytosolic phospholipase A2 catalytic domain"/>
    <property type="match status" value="1"/>
</dbReference>
<protein>
    <recommendedName>
        <fullName evidence="5">PNPLA domain-containing protein</fullName>
    </recommendedName>
</protein>
<feature type="domain" description="PNPLA" evidence="5">
    <location>
        <begin position="110"/>
        <end position="306"/>
    </location>
</feature>
<name>A0A7R9L8P3_9ACAR</name>
<dbReference type="CDD" id="cd07211">
    <property type="entry name" value="Pat_PNPLA8"/>
    <property type="match status" value="1"/>
</dbReference>
<dbReference type="SUPFAM" id="SSF52151">
    <property type="entry name" value="FabD/lysophospholipase-like"/>
    <property type="match status" value="1"/>
</dbReference>
<dbReference type="OrthoDB" id="630895at2759"/>
<keyword evidence="3 4" id="KW-0443">Lipid metabolism</keyword>
<dbReference type="InterPro" id="IPR002641">
    <property type="entry name" value="PNPLA_dom"/>
</dbReference>
<dbReference type="GO" id="GO:0019369">
    <property type="term" value="P:arachidonate metabolic process"/>
    <property type="evidence" value="ECO:0007669"/>
    <property type="project" value="TreeGrafter"/>
</dbReference>
<dbReference type="Proteomes" id="UP000759131">
    <property type="component" value="Unassembled WGS sequence"/>
</dbReference>
<proteinExistence type="predicted"/>
<evidence type="ECO:0000313" key="7">
    <source>
        <dbReference type="Proteomes" id="UP000759131"/>
    </source>
</evidence>
<dbReference type="EMBL" id="OC872797">
    <property type="protein sequence ID" value="CAD7636020.1"/>
    <property type="molecule type" value="Genomic_DNA"/>
</dbReference>
<feature type="short sequence motif" description="GXSXG" evidence="4">
    <location>
        <begin position="146"/>
        <end position="150"/>
    </location>
</feature>
<dbReference type="Pfam" id="PF01734">
    <property type="entry name" value="Patatin"/>
    <property type="match status" value="1"/>
</dbReference>
<sequence length="441" mass="50502">MPQLLDPNTDVSTLPSFMSRSAVEQRINQLLQYMSRPDSALSTRRRLRELSSLLATYPDAIHYAVANRAIQTVIRLNQRSEELMVRQHSNQVLALLGYCEPPKGNGIRILSIDGGGTRGILVIEILRELERLSGKPVHEMFDLICGVSTGAIIGMLLGAMRTPIDECEEYYHRFSSHLFKSDFLRGAGRLIWSHAYYDTTVWEKILKDIYGETLMMESKQCAGTPSVLAISALMNKPSIEAFLFRNYELPIHTRSLSQYEGSSKYKIWQAVRASAAAPGYFEEIRLDQYVHQDGGLLINNPTAVAVHEAKMLWPSEHIQCVLSLGSGRFVPQLEEPPSRTTSLKTKIIKLIDSATDTEMVDRLMKDLLPPKTYFRINPYLTEMGTLDENRREKLDQMKADARKYLRKNDNKFTEAVTELTQKRKVRQHLEDWLRLQYYLRV</sequence>
<dbReference type="GO" id="GO:0047499">
    <property type="term" value="F:calcium-independent phospholipase A2 activity"/>
    <property type="evidence" value="ECO:0007669"/>
    <property type="project" value="TreeGrafter"/>
</dbReference>
<keyword evidence="2 4" id="KW-0442">Lipid degradation</keyword>
<dbReference type="PROSITE" id="PS51635">
    <property type="entry name" value="PNPLA"/>
    <property type="match status" value="1"/>
</dbReference>
<accession>A0A7R9L8P3</accession>
<evidence type="ECO:0000256" key="4">
    <source>
        <dbReference type="PROSITE-ProRule" id="PRU01161"/>
    </source>
</evidence>
<feature type="active site" description="Proton acceptor" evidence="4">
    <location>
        <position position="293"/>
    </location>
</feature>
<dbReference type="PANTHER" id="PTHR24185">
    <property type="entry name" value="CALCIUM-INDEPENDENT PHOSPHOLIPASE A2-GAMMA"/>
    <property type="match status" value="1"/>
</dbReference>
<evidence type="ECO:0000256" key="1">
    <source>
        <dbReference type="ARBA" id="ARBA00022801"/>
    </source>
</evidence>
<reference evidence="6" key="1">
    <citation type="submission" date="2020-11" db="EMBL/GenBank/DDBJ databases">
        <authorList>
            <person name="Tran Van P."/>
        </authorList>
    </citation>
    <scope>NUCLEOTIDE SEQUENCE</scope>
</reference>
<evidence type="ECO:0000256" key="2">
    <source>
        <dbReference type="ARBA" id="ARBA00022963"/>
    </source>
</evidence>
<evidence type="ECO:0000313" key="6">
    <source>
        <dbReference type="EMBL" id="CAD7636020.1"/>
    </source>
</evidence>
<dbReference type="AlphaFoldDB" id="A0A7R9L8P3"/>
<evidence type="ECO:0000256" key="3">
    <source>
        <dbReference type="ARBA" id="ARBA00023098"/>
    </source>
</evidence>
<dbReference type="GO" id="GO:0016042">
    <property type="term" value="P:lipid catabolic process"/>
    <property type="evidence" value="ECO:0007669"/>
    <property type="project" value="UniProtKB-UniRule"/>
</dbReference>
<gene>
    <name evidence="6" type="ORF">OSB1V03_LOCUS16409</name>
</gene>
<dbReference type="InterPro" id="IPR016035">
    <property type="entry name" value="Acyl_Trfase/lysoPLipase"/>
</dbReference>
<evidence type="ECO:0000259" key="5">
    <source>
        <dbReference type="PROSITE" id="PS51635"/>
    </source>
</evidence>
<dbReference type="PANTHER" id="PTHR24185:SF1">
    <property type="entry name" value="CALCIUM-INDEPENDENT PHOSPHOLIPASE A2-GAMMA"/>
    <property type="match status" value="1"/>
</dbReference>
<feature type="short sequence motif" description="GXGXXG" evidence="4">
    <location>
        <begin position="114"/>
        <end position="119"/>
    </location>
</feature>
<keyword evidence="1 4" id="KW-0378">Hydrolase</keyword>
<feature type="active site" description="Nucleophile" evidence="4">
    <location>
        <position position="148"/>
    </location>
</feature>